<gene>
    <name evidence="2" type="ORF">ACFFGS_06665</name>
</gene>
<evidence type="ECO:0000256" key="1">
    <source>
        <dbReference type="SAM" id="SignalP"/>
    </source>
</evidence>
<feature type="signal peptide" evidence="1">
    <location>
        <begin position="1"/>
        <end position="27"/>
    </location>
</feature>
<dbReference type="RefSeq" id="WP_137645657.1">
    <property type="nucleotide sequence ID" value="NZ_BAABRM010000022.1"/>
</dbReference>
<name>A0ABV6K2W7_9LACO</name>
<reference evidence="2 3" key="1">
    <citation type="submission" date="2024-09" db="EMBL/GenBank/DDBJ databases">
        <authorList>
            <person name="Sun Q."/>
            <person name="Mori K."/>
        </authorList>
    </citation>
    <scope>NUCLEOTIDE SEQUENCE [LARGE SCALE GENOMIC DNA]</scope>
    <source>
        <strain evidence="2 3">TBRC 4575</strain>
    </source>
</reference>
<protein>
    <recommendedName>
        <fullName evidence="4">Extracellular protein</fullName>
    </recommendedName>
</protein>
<sequence length="96" mass="10087">MNKLLSKLTIALMAAGTLYATTATASANVQPTTTTPTTHLVKRVTRSEKLALGTPKTKTTLAATPAPLKSSIQSRVLATVDTSSQSLTKLKYANRA</sequence>
<dbReference type="EMBL" id="JBHLUK010000060">
    <property type="protein sequence ID" value="MFC0423803.1"/>
    <property type="molecule type" value="Genomic_DNA"/>
</dbReference>
<evidence type="ECO:0008006" key="4">
    <source>
        <dbReference type="Google" id="ProtNLM"/>
    </source>
</evidence>
<accession>A0ABV6K2W7</accession>
<proteinExistence type="predicted"/>
<evidence type="ECO:0000313" key="2">
    <source>
        <dbReference type="EMBL" id="MFC0423803.1"/>
    </source>
</evidence>
<feature type="chain" id="PRO_5045808815" description="Extracellular protein" evidence="1">
    <location>
        <begin position="28"/>
        <end position="96"/>
    </location>
</feature>
<organism evidence="2 3">
    <name type="scientific">Lactiplantibacillus plajomi</name>
    <dbReference type="NCBI Taxonomy" id="1457217"/>
    <lineage>
        <taxon>Bacteria</taxon>
        <taxon>Bacillati</taxon>
        <taxon>Bacillota</taxon>
        <taxon>Bacilli</taxon>
        <taxon>Lactobacillales</taxon>
        <taxon>Lactobacillaceae</taxon>
        <taxon>Lactiplantibacillus</taxon>
    </lineage>
</organism>
<evidence type="ECO:0000313" key="3">
    <source>
        <dbReference type="Proteomes" id="UP001589855"/>
    </source>
</evidence>
<comment type="caution">
    <text evidence="2">The sequence shown here is derived from an EMBL/GenBank/DDBJ whole genome shotgun (WGS) entry which is preliminary data.</text>
</comment>
<keyword evidence="1" id="KW-0732">Signal</keyword>
<dbReference type="Proteomes" id="UP001589855">
    <property type="component" value="Unassembled WGS sequence"/>
</dbReference>
<keyword evidence="3" id="KW-1185">Reference proteome</keyword>